<keyword evidence="3" id="KW-1185">Reference proteome</keyword>
<dbReference type="SUPFAM" id="SSF53335">
    <property type="entry name" value="S-adenosyl-L-methionine-dependent methyltransferases"/>
    <property type="match status" value="1"/>
</dbReference>
<dbReference type="GO" id="GO:0032259">
    <property type="term" value="P:methylation"/>
    <property type="evidence" value="ECO:0007669"/>
    <property type="project" value="UniProtKB-KW"/>
</dbReference>
<dbReference type="InterPro" id="IPR029063">
    <property type="entry name" value="SAM-dependent_MTases_sf"/>
</dbReference>
<gene>
    <name evidence="2" type="ORF">IW256_001068</name>
</gene>
<dbReference type="Proteomes" id="UP000614047">
    <property type="component" value="Unassembled WGS sequence"/>
</dbReference>
<dbReference type="PANTHER" id="PTHR12843">
    <property type="entry name" value="PROTEIN-LYSINE N-METHYLTRANSFERASE METTL10"/>
    <property type="match status" value="1"/>
</dbReference>
<keyword evidence="2" id="KW-0489">Methyltransferase</keyword>
<name>A0A931DHD9_9ACTN</name>
<proteinExistence type="predicted"/>
<sequence>MNGSSDHLAGARQDHWDTVYSDRGERRVSWYQADPRLSVELIEEAAGEGRDGAVIDVGGGASLLASRLVDEGFRDVTVLDVSEVALETARRAASRRPGGERITWVHADLLSWRPPRRYAIWHDRAVFHFLTERADRAAYLAVLRAALVPRGAIVLAAFAPEGPGHCSGLPVARYDAGGLAAELTGAFGDDVTLTARRTERHVTPAGAVQPFTWISARLG</sequence>
<dbReference type="EMBL" id="JADOUA010000001">
    <property type="protein sequence ID" value="MBG6086955.1"/>
    <property type="molecule type" value="Genomic_DNA"/>
</dbReference>
<dbReference type="RefSeq" id="WP_197009887.1">
    <property type="nucleotide sequence ID" value="NZ_BAABES010000007.1"/>
</dbReference>
<dbReference type="CDD" id="cd02440">
    <property type="entry name" value="AdoMet_MTases"/>
    <property type="match status" value="1"/>
</dbReference>
<comment type="caution">
    <text evidence="2">The sequence shown here is derived from an EMBL/GenBank/DDBJ whole genome shotgun (WGS) entry which is preliminary data.</text>
</comment>
<protein>
    <submittedName>
        <fullName evidence="2">SAM-dependent methyltransferase</fullName>
    </submittedName>
</protein>
<dbReference type="GO" id="GO:0008168">
    <property type="term" value="F:methyltransferase activity"/>
    <property type="evidence" value="ECO:0007669"/>
    <property type="project" value="UniProtKB-KW"/>
</dbReference>
<dbReference type="Gene3D" id="3.40.50.150">
    <property type="entry name" value="Vaccinia Virus protein VP39"/>
    <property type="match status" value="1"/>
</dbReference>
<reference evidence="2" key="1">
    <citation type="submission" date="2020-11" db="EMBL/GenBank/DDBJ databases">
        <title>Sequencing the genomes of 1000 actinobacteria strains.</title>
        <authorList>
            <person name="Klenk H.-P."/>
        </authorList>
    </citation>
    <scope>NUCLEOTIDE SEQUENCE</scope>
    <source>
        <strain evidence="2">DSM 43175</strain>
    </source>
</reference>
<evidence type="ECO:0000313" key="3">
    <source>
        <dbReference type="Proteomes" id="UP000614047"/>
    </source>
</evidence>
<accession>A0A931DHD9</accession>
<feature type="domain" description="Methyltransferase" evidence="1">
    <location>
        <begin position="54"/>
        <end position="151"/>
    </location>
</feature>
<dbReference type="AlphaFoldDB" id="A0A931DHD9"/>
<organism evidence="2 3">
    <name type="scientific">Actinomadura viridis</name>
    <dbReference type="NCBI Taxonomy" id="58110"/>
    <lineage>
        <taxon>Bacteria</taxon>
        <taxon>Bacillati</taxon>
        <taxon>Actinomycetota</taxon>
        <taxon>Actinomycetes</taxon>
        <taxon>Streptosporangiales</taxon>
        <taxon>Thermomonosporaceae</taxon>
        <taxon>Actinomadura</taxon>
    </lineage>
</organism>
<evidence type="ECO:0000259" key="1">
    <source>
        <dbReference type="Pfam" id="PF13649"/>
    </source>
</evidence>
<keyword evidence="2" id="KW-0808">Transferase</keyword>
<dbReference type="Pfam" id="PF13649">
    <property type="entry name" value="Methyltransf_25"/>
    <property type="match status" value="1"/>
</dbReference>
<dbReference type="PANTHER" id="PTHR12843:SF5">
    <property type="entry name" value="EEF1A LYSINE METHYLTRANSFERASE 2"/>
    <property type="match status" value="1"/>
</dbReference>
<dbReference type="InterPro" id="IPR041698">
    <property type="entry name" value="Methyltransf_25"/>
</dbReference>
<evidence type="ECO:0000313" key="2">
    <source>
        <dbReference type="EMBL" id="MBG6086955.1"/>
    </source>
</evidence>